<name>W5TG18_9NOCA</name>
<feature type="domain" description="Enhanced intracellular survival protein" evidence="1">
    <location>
        <begin position="285"/>
        <end position="387"/>
    </location>
</feature>
<dbReference type="Pfam" id="PF13530">
    <property type="entry name" value="SCP2_2"/>
    <property type="match status" value="1"/>
</dbReference>
<dbReference type="InterPro" id="IPR051554">
    <property type="entry name" value="Acetyltransferase_Eis"/>
</dbReference>
<dbReference type="SUPFAM" id="SSF55718">
    <property type="entry name" value="SCP-like"/>
    <property type="match status" value="1"/>
</dbReference>
<evidence type="ECO:0000313" key="4">
    <source>
        <dbReference type="Proteomes" id="UP000019150"/>
    </source>
</evidence>
<protein>
    <submittedName>
        <fullName evidence="3">Acetyltransferase (GNAT) domain-containing protein</fullName>
    </submittedName>
</protein>
<feature type="domain" description="Eis-like acetyltransferase" evidence="2">
    <location>
        <begin position="171"/>
        <end position="282"/>
    </location>
</feature>
<evidence type="ECO:0000313" key="3">
    <source>
        <dbReference type="EMBL" id="AHH18300.1"/>
    </source>
</evidence>
<dbReference type="OrthoDB" id="3498897at2"/>
<dbReference type="PANTHER" id="PTHR37817:SF1">
    <property type="entry name" value="N-ACETYLTRANSFERASE EIS"/>
    <property type="match status" value="1"/>
</dbReference>
<dbReference type="Gene3D" id="3.40.630.30">
    <property type="match status" value="2"/>
</dbReference>
<dbReference type="PANTHER" id="PTHR37817">
    <property type="entry name" value="N-ACETYLTRANSFERASE EIS"/>
    <property type="match status" value="1"/>
</dbReference>
<dbReference type="STRING" id="1415166.NONO_c35130"/>
<sequence>MATDITVTVASAKQWSEFVDLAKRSYGQDIKDAEQLREVADCRVAVRSGTVIAGGVGLTAEQFFGGQEVRSGLLAGGCIAPEERGSRLAGQLLLGRIGPLIDDGAVLVSAWTTSNEYGRKLGWQAPCPVYSWRVRADDLRRAFSGSAYQVNFGISAEGETLIGEVCRRWNGAIRRPPWWTEWKIRQMGLDVYEFRDDSGIVSGVTTVSGVSKEPVRELRVHDFIAGDAAVAATMFNFLSRYNSLAEWVGFRRASLPPAPLLLHNLSRVRAEAQAHHPWMLRILNVEGALQQRGWREMEEQEFTMALVDNFTGETSRYDIEVRKGAADVSKSTRDPDFTLDMCQLASWYAGGYRSAESARLDGISCHSSAPSRALDDFVALTNAHEVWLPEQF</sequence>
<dbReference type="InterPro" id="IPR016181">
    <property type="entry name" value="Acyl_CoA_acyltransferase"/>
</dbReference>
<dbReference type="InterPro" id="IPR041380">
    <property type="entry name" value="Acetyltransf_17"/>
</dbReference>
<dbReference type="Gene3D" id="3.30.1050.10">
    <property type="entry name" value="SCP2 sterol-binding domain"/>
    <property type="match status" value="1"/>
</dbReference>
<dbReference type="RefSeq" id="WP_025349737.1">
    <property type="nucleotide sequence ID" value="NZ_CP006850.1"/>
</dbReference>
<dbReference type="SUPFAM" id="SSF55729">
    <property type="entry name" value="Acyl-CoA N-acyltransferases (Nat)"/>
    <property type="match status" value="1"/>
</dbReference>
<accession>W5TG18</accession>
<dbReference type="InterPro" id="IPR025559">
    <property type="entry name" value="Eis_dom"/>
</dbReference>
<evidence type="ECO:0000259" key="2">
    <source>
        <dbReference type="Pfam" id="PF17668"/>
    </source>
</evidence>
<organism evidence="3 4">
    <name type="scientific">Nocardia nova SH22a</name>
    <dbReference type="NCBI Taxonomy" id="1415166"/>
    <lineage>
        <taxon>Bacteria</taxon>
        <taxon>Bacillati</taxon>
        <taxon>Actinomycetota</taxon>
        <taxon>Actinomycetes</taxon>
        <taxon>Mycobacteriales</taxon>
        <taxon>Nocardiaceae</taxon>
        <taxon>Nocardia</taxon>
    </lineage>
</organism>
<reference evidence="3 4" key="1">
    <citation type="journal article" date="2014" name="Appl. Environ. Microbiol.">
        <title>Insights into the Microbial Degradation of Rubber and Gutta-Percha by Analysis of the Complete Genome of Nocardia nova SH22a.</title>
        <authorList>
            <person name="Luo Q."/>
            <person name="Hiessl S."/>
            <person name="Poehlein A."/>
            <person name="Daniel R."/>
            <person name="Steinbuchel A."/>
        </authorList>
    </citation>
    <scope>NUCLEOTIDE SEQUENCE [LARGE SCALE GENOMIC DNA]</scope>
    <source>
        <strain evidence="3">SH22a</strain>
    </source>
</reference>
<dbReference type="InterPro" id="IPR036527">
    <property type="entry name" value="SCP2_sterol-bd_dom_sf"/>
</dbReference>
<dbReference type="EMBL" id="CP006850">
    <property type="protein sequence ID" value="AHH18300.1"/>
    <property type="molecule type" value="Genomic_DNA"/>
</dbReference>
<evidence type="ECO:0000259" key="1">
    <source>
        <dbReference type="Pfam" id="PF13530"/>
    </source>
</evidence>
<dbReference type="AlphaFoldDB" id="W5TG18"/>
<dbReference type="Proteomes" id="UP000019150">
    <property type="component" value="Chromosome"/>
</dbReference>
<dbReference type="GO" id="GO:0034069">
    <property type="term" value="F:aminoglycoside N-acetyltransferase activity"/>
    <property type="evidence" value="ECO:0007669"/>
    <property type="project" value="TreeGrafter"/>
</dbReference>
<dbReference type="KEGG" id="nno:NONO_c35130"/>
<gene>
    <name evidence="3" type="ORF">NONO_c35130</name>
</gene>
<keyword evidence="3" id="KW-0808">Transferase</keyword>
<dbReference type="Pfam" id="PF13527">
    <property type="entry name" value="Acetyltransf_9"/>
    <property type="match status" value="1"/>
</dbReference>
<dbReference type="GO" id="GO:0030649">
    <property type="term" value="P:aminoglycoside antibiotic catabolic process"/>
    <property type="evidence" value="ECO:0007669"/>
    <property type="project" value="TreeGrafter"/>
</dbReference>
<dbReference type="Pfam" id="PF17668">
    <property type="entry name" value="Acetyltransf_17"/>
    <property type="match status" value="1"/>
</dbReference>
<dbReference type="HOGENOM" id="CLU_703805_0_0_11"/>
<dbReference type="eggNOG" id="COG4552">
    <property type="taxonomic scope" value="Bacteria"/>
</dbReference>
<keyword evidence="4" id="KW-1185">Reference proteome</keyword>
<proteinExistence type="predicted"/>